<evidence type="ECO:0000313" key="2">
    <source>
        <dbReference type="EMBL" id="GAA2215921.1"/>
    </source>
</evidence>
<accession>A0ABN3D2Y0</accession>
<dbReference type="InterPro" id="IPR002477">
    <property type="entry name" value="Peptidoglycan-bd-like"/>
</dbReference>
<keyword evidence="3" id="KW-1185">Reference proteome</keyword>
<evidence type="ECO:0000259" key="1">
    <source>
        <dbReference type="Pfam" id="PF01471"/>
    </source>
</evidence>
<feature type="domain" description="Peptidoglycan binding-like" evidence="1">
    <location>
        <begin position="131"/>
        <end position="183"/>
    </location>
</feature>
<dbReference type="EMBL" id="BAAAQX010000057">
    <property type="protein sequence ID" value="GAA2215921.1"/>
    <property type="molecule type" value="Genomic_DNA"/>
</dbReference>
<protein>
    <submittedName>
        <fullName evidence="2">Peptidoglycan-binding protein</fullName>
    </submittedName>
</protein>
<name>A0ABN3D2Y0_9ACTN</name>
<comment type="caution">
    <text evidence="2">The sequence shown here is derived from an EMBL/GenBank/DDBJ whole genome shotgun (WGS) entry which is preliminary data.</text>
</comment>
<sequence length="366" mass="38554">MNGRLKGVVAALGTAVVGSAVTAGGVFASAALFGTGPRAKPEPTPTARPVSAATETITRGDLVDQESVDGKLTYADSRTIKSAAAGTITNLPAEGKEIKRGKSLYGVDRRPRVLMYGKIPAYRTLKDGVKRGPDVKQLEQNLRALGHARGVTVDNRFTDATERAVKRWQKKNGMERDGEVTPADVVFLPESVRVGKIAVEVGDQVGSVRPILDVTSTDRLVRINLDADKQDIAKKGKKVTVKMASGKDVSGKIRKVAKVATVADRSDNQEKGATVEVEISVSAKAAGSLDEAPVTVELTRQRAEDVLTVPVEALLAVPEGGYGIEVVDANGAARRVHVKTGAFGNGRVEVEAEGLAEGMKVTVSGR</sequence>
<dbReference type="Gene3D" id="2.40.420.20">
    <property type="match status" value="1"/>
</dbReference>
<dbReference type="PANTHER" id="PTHR30469:SF15">
    <property type="entry name" value="HLYD FAMILY OF SECRETION PROTEINS"/>
    <property type="match status" value="1"/>
</dbReference>
<dbReference type="Gene3D" id="1.10.101.10">
    <property type="entry name" value="PGBD-like superfamily/PGBD"/>
    <property type="match status" value="1"/>
</dbReference>
<dbReference type="InterPro" id="IPR036365">
    <property type="entry name" value="PGBD-like_sf"/>
</dbReference>
<gene>
    <name evidence="2" type="ORF">GCM10009850_113890</name>
</gene>
<dbReference type="RefSeq" id="WP_344495045.1">
    <property type="nucleotide sequence ID" value="NZ_BAAAQX010000057.1"/>
</dbReference>
<evidence type="ECO:0000313" key="3">
    <source>
        <dbReference type="Proteomes" id="UP001499843"/>
    </source>
</evidence>
<dbReference type="InterPro" id="IPR036366">
    <property type="entry name" value="PGBDSf"/>
</dbReference>
<dbReference type="SUPFAM" id="SSF47090">
    <property type="entry name" value="PGBD-like"/>
    <property type="match status" value="1"/>
</dbReference>
<dbReference type="Pfam" id="PF01471">
    <property type="entry name" value="PG_binding_1"/>
    <property type="match status" value="1"/>
</dbReference>
<reference evidence="2 3" key="1">
    <citation type="journal article" date="2019" name="Int. J. Syst. Evol. Microbiol.">
        <title>The Global Catalogue of Microorganisms (GCM) 10K type strain sequencing project: providing services to taxonomists for standard genome sequencing and annotation.</title>
        <authorList>
            <consortium name="The Broad Institute Genomics Platform"/>
            <consortium name="The Broad Institute Genome Sequencing Center for Infectious Disease"/>
            <person name="Wu L."/>
            <person name="Ma J."/>
        </authorList>
    </citation>
    <scope>NUCLEOTIDE SEQUENCE [LARGE SCALE GENOMIC DNA]</scope>
    <source>
        <strain evidence="2 3">JCM 16114</strain>
    </source>
</reference>
<proteinExistence type="predicted"/>
<organism evidence="2 3">
    <name type="scientific">Nonomuraea monospora</name>
    <dbReference type="NCBI Taxonomy" id="568818"/>
    <lineage>
        <taxon>Bacteria</taxon>
        <taxon>Bacillati</taxon>
        <taxon>Actinomycetota</taxon>
        <taxon>Actinomycetes</taxon>
        <taxon>Streptosporangiales</taxon>
        <taxon>Streptosporangiaceae</taxon>
        <taxon>Nonomuraea</taxon>
    </lineage>
</organism>
<dbReference type="Proteomes" id="UP001499843">
    <property type="component" value="Unassembled WGS sequence"/>
</dbReference>
<dbReference type="PANTHER" id="PTHR30469">
    <property type="entry name" value="MULTIDRUG RESISTANCE PROTEIN MDTA"/>
    <property type="match status" value="1"/>
</dbReference>